<proteinExistence type="inferred from homology"/>
<feature type="domain" description="Alpha-glycerophosphate oxidase C-terminal" evidence="7">
    <location>
        <begin position="414"/>
        <end position="510"/>
    </location>
</feature>
<accession>A0A3N4VFM0</accession>
<dbReference type="Pfam" id="PF16901">
    <property type="entry name" value="DAO_C"/>
    <property type="match status" value="1"/>
</dbReference>
<dbReference type="PRINTS" id="PR01001">
    <property type="entry name" value="FADG3PDH"/>
</dbReference>
<comment type="similarity">
    <text evidence="2">Belongs to the FAD-dependent glycerol-3-phosphate dehydrogenase family.</text>
</comment>
<dbReference type="RefSeq" id="WP_123791915.1">
    <property type="nucleotide sequence ID" value="NZ_RKQK01000001.1"/>
</dbReference>
<organism evidence="8 9">
    <name type="scientific">Pacificibacter maritimus</name>
    <dbReference type="NCBI Taxonomy" id="762213"/>
    <lineage>
        <taxon>Bacteria</taxon>
        <taxon>Pseudomonadati</taxon>
        <taxon>Pseudomonadota</taxon>
        <taxon>Alphaproteobacteria</taxon>
        <taxon>Rhodobacterales</taxon>
        <taxon>Roseobacteraceae</taxon>
        <taxon>Pacificibacter</taxon>
    </lineage>
</organism>
<reference evidence="8 9" key="1">
    <citation type="submission" date="2018-11" db="EMBL/GenBank/DDBJ databases">
        <title>Genomic Encyclopedia of Type Strains, Phase IV (KMG-IV): sequencing the most valuable type-strain genomes for metagenomic binning, comparative biology and taxonomic classification.</title>
        <authorList>
            <person name="Goeker M."/>
        </authorList>
    </citation>
    <scope>NUCLEOTIDE SEQUENCE [LARGE SCALE GENOMIC DNA]</scope>
    <source>
        <strain evidence="8 9">DSM 104731</strain>
    </source>
</reference>
<dbReference type="InterPro" id="IPR036188">
    <property type="entry name" value="FAD/NAD-bd_sf"/>
</dbReference>
<dbReference type="AlphaFoldDB" id="A0A3N4VFM0"/>
<evidence type="ECO:0000313" key="8">
    <source>
        <dbReference type="EMBL" id="RPE71724.1"/>
    </source>
</evidence>
<dbReference type="InterPro" id="IPR000447">
    <property type="entry name" value="G3P_DH_FAD-dep"/>
</dbReference>
<dbReference type="NCBIfam" id="NF008899">
    <property type="entry name" value="PRK12266.1"/>
    <property type="match status" value="1"/>
</dbReference>
<evidence type="ECO:0000256" key="4">
    <source>
        <dbReference type="ARBA" id="ARBA00022827"/>
    </source>
</evidence>
<dbReference type="Proteomes" id="UP000269689">
    <property type="component" value="Unassembled WGS sequence"/>
</dbReference>
<evidence type="ECO:0000256" key="3">
    <source>
        <dbReference type="ARBA" id="ARBA00022630"/>
    </source>
</evidence>
<sequence length="551" mass="61320">MQSHTQTTFGQPATQPSDPLDLFIIGGGINGCAIARDAAGRGLNVALAEKGDLAQATSSKSTKLFHGGLRYLEYGEIKLVRSALQEREVLLKSMPHIAWPMRFVLPLSPDMRFDTTTPASRLISFFMPWTKGRRPSWMIRTGLWLYDILGKREILEGTKSLNLGTAPEGQPLSTDFKRAFEYSDVWVDDARLVSLLALDALELGAQIHVNTAVISARRENGMWRIDMGDQGTVFAHSLVNATGPWVTDVIKNVVSVTTTANLRRVRGSHIVTKKLYDHEKAYFLQGPDGRIIFLIPYENDFTLIGTTEAAQKDDPLAAQISDTERAYLLDFASSYLKQPVTQKDIVHEYAGVRALYEDGASSATAATREYVLNLNSDGAPLLNVFGGKITTHRRLAEDVLEKLAEHISIGPAWTKSAPLPGGDFPLNEHDQLSTDLQIQYPFVEKTHADRLVRLYGTRAKALFENLDDPTDMGQHFGADLYENEVRYLILQEFARKADDIIWRRTKLGLRLTKDQTTRLESWISENIHDLLPAANTSPAGVSNRIKSQGKA</sequence>
<comment type="cofactor">
    <cofactor evidence="1">
        <name>FAD</name>
        <dbReference type="ChEBI" id="CHEBI:57692"/>
    </cofactor>
</comment>
<dbReference type="NCBIfam" id="NF009906">
    <property type="entry name" value="PRK13369.1"/>
    <property type="match status" value="1"/>
</dbReference>
<evidence type="ECO:0000256" key="1">
    <source>
        <dbReference type="ARBA" id="ARBA00001974"/>
    </source>
</evidence>
<dbReference type="Gene3D" id="3.50.50.60">
    <property type="entry name" value="FAD/NAD(P)-binding domain"/>
    <property type="match status" value="1"/>
</dbReference>
<keyword evidence="4" id="KW-0274">FAD</keyword>
<dbReference type="PANTHER" id="PTHR11985:SF15">
    <property type="entry name" value="GLYCEROL-3-PHOSPHATE DEHYDROGENASE, MITOCHONDRIAL"/>
    <property type="match status" value="1"/>
</dbReference>
<dbReference type="Gene3D" id="1.10.8.870">
    <property type="entry name" value="Alpha-glycerophosphate oxidase, cap domain"/>
    <property type="match status" value="1"/>
</dbReference>
<dbReference type="InterPro" id="IPR006076">
    <property type="entry name" value="FAD-dep_OxRdtase"/>
</dbReference>
<evidence type="ECO:0000259" key="7">
    <source>
        <dbReference type="Pfam" id="PF16901"/>
    </source>
</evidence>
<protein>
    <submittedName>
        <fullName evidence="8">Glycerol-3-phosphate dehydrogenase</fullName>
    </submittedName>
</protein>
<dbReference type="PANTHER" id="PTHR11985">
    <property type="entry name" value="GLYCEROL-3-PHOSPHATE DEHYDROGENASE"/>
    <property type="match status" value="1"/>
</dbReference>
<evidence type="ECO:0000313" key="9">
    <source>
        <dbReference type="Proteomes" id="UP000269689"/>
    </source>
</evidence>
<dbReference type="OrthoDB" id="9766796at2"/>
<keyword evidence="5" id="KW-0560">Oxidoreductase</keyword>
<dbReference type="GO" id="GO:0046168">
    <property type="term" value="P:glycerol-3-phosphate catabolic process"/>
    <property type="evidence" value="ECO:0007669"/>
    <property type="project" value="TreeGrafter"/>
</dbReference>
<feature type="domain" description="FAD dependent oxidoreductase" evidence="6">
    <location>
        <begin position="21"/>
        <end position="392"/>
    </location>
</feature>
<evidence type="ECO:0000256" key="2">
    <source>
        <dbReference type="ARBA" id="ARBA00007330"/>
    </source>
</evidence>
<dbReference type="InterPro" id="IPR038299">
    <property type="entry name" value="DAO_C_sf"/>
</dbReference>
<dbReference type="SUPFAM" id="SSF51905">
    <property type="entry name" value="FAD/NAD(P)-binding domain"/>
    <property type="match status" value="1"/>
</dbReference>
<dbReference type="Gene3D" id="6.10.250.1890">
    <property type="match status" value="1"/>
</dbReference>
<keyword evidence="3" id="KW-0285">Flavoprotein</keyword>
<dbReference type="GO" id="GO:0004368">
    <property type="term" value="F:glycerol-3-phosphate dehydrogenase (quinone) activity"/>
    <property type="evidence" value="ECO:0007669"/>
    <property type="project" value="InterPro"/>
</dbReference>
<evidence type="ECO:0000259" key="6">
    <source>
        <dbReference type="Pfam" id="PF01266"/>
    </source>
</evidence>
<evidence type="ECO:0000256" key="5">
    <source>
        <dbReference type="ARBA" id="ARBA00023002"/>
    </source>
</evidence>
<dbReference type="Pfam" id="PF01266">
    <property type="entry name" value="DAO"/>
    <property type="match status" value="1"/>
</dbReference>
<dbReference type="Gene3D" id="3.30.9.10">
    <property type="entry name" value="D-Amino Acid Oxidase, subunit A, domain 2"/>
    <property type="match status" value="1"/>
</dbReference>
<name>A0A3N4VFM0_9RHOB</name>
<dbReference type="EMBL" id="RKQK01000001">
    <property type="protein sequence ID" value="RPE71724.1"/>
    <property type="molecule type" value="Genomic_DNA"/>
</dbReference>
<gene>
    <name evidence="8" type="ORF">EDD53_0850</name>
</gene>
<dbReference type="InterPro" id="IPR031656">
    <property type="entry name" value="DAO_C"/>
</dbReference>
<keyword evidence="9" id="KW-1185">Reference proteome</keyword>
<comment type="caution">
    <text evidence="8">The sequence shown here is derived from an EMBL/GenBank/DDBJ whole genome shotgun (WGS) entry which is preliminary data.</text>
</comment>